<feature type="signal peptide" evidence="1">
    <location>
        <begin position="1"/>
        <end position="25"/>
    </location>
</feature>
<gene>
    <name evidence="2" type="ORF">PYX00_002831</name>
</gene>
<organism evidence="2">
    <name type="scientific">Menopon gallinae</name>
    <name type="common">poultry shaft louse</name>
    <dbReference type="NCBI Taxonomy" id="328185"/>
    <lineage>
        <taxon>Eukaryota</taxon>
        <taxon>Metazoa</taxon>
        <taxon>Ecdysozoa</taxon>
        <taxon>Arthropoda</taxon>
        <taxon>Hexapoda</taxon>
        <taxon>Insecta</taxon>
        <taxon>Pterygota</taxon>
        <taxon>Neoptera</taxon>
        <taxon>Paraneoptera</taxon>
        <taxon>Psocodea</taxon>
        <taxon>Troctomorpha</taxon>
        <taxon>Phthiraptera</taxon>
        <taxon>Amblycera</taxon>
        <taxon>Menoponidae</taxon>
        <taxon>Menopon</taxon>
    </lineage>
</organism>
<keyword evidence="1" id="KW-0732">Signal</keyword>
<dbReference type="AlphaFoldDB" id="A0AAW2HYZ5"/>
<name>A0AAW2HYZ5_9NEOP</name>
<evidence type="ECO:0000256" key="1">
    <source>
        <dbReference type="SAM" id="SignalP"/>
    </source>
</evidence>
<accession>A0AAW2HYZ5</accession>
<evidence type="ECO:0000313" key="2">
    <source>
        <dbReference type="EMBL" id="KAL0274791.1"/>
    </source>
</evidence>
<proteinExistence type="predicted"/>
<dbReference type="EMBL" id="JARGDH010000002">
    <property type="protein sequence ID" value="KAL0274791.1"/>
    <property type="molecule type" value="Genomic_DNA"/>
</dbReference>
<comment type="caution">
    <text evidence="2">The sequence shown here is derived from an EMBL/GenBank/DDBJ whole genome shotgun (WGS) entry which is preliminary data.</text>
</comment>
<reference evidence="2" key="1">
    <citation type="journal article" date="2024" name="Gigascience">
        <title>Chromosome-level genome of the poultry shaft louse Menopon gallinae provides insight into the host-switching and adaptive evolution of parasitic lice.</title>
        <authorList>
            <person name="Xu Y."/>
            <person name="Ma L."/>
            <person name="Liu S."/>
            <person name="Liang Y."/>
            <person name="Liu Q."/>
            <person name="He Z."/>
            <person name="Tian L."/>
            <person name="Duan Y."/>
            <person name="Cai W."/>
            <person name="Li H."/>
            <person name="Song F."/>
        </authorList>
    </citation>
    <scope>NUCLEOTIDE SEQUENCE</scope>
    <source>
        <strain evidence="2">Cailab_2023a</strain>
    </source>
</reference>
<sequence>MFRNEALGILRGSVLLWCVIHFVVADEEIVYSRWRYHPPPFEVDGFLAPVKYHATVLLQKNTVMTAPLSSACMKCGICIVVSEKLDQILDFALKSSISLEDFDQELSSHLLRPICDYAFHSYGLKEWEGLRFISQYPFLENVPNSLEGHWSDVLQSACHFYLNHFGEDNLVKMWLYESRLNITSLLCRNNGIFRDCENIDQGVITIQFPSRFLFPANCVQINYACA</sequence>
<feature type="chain" id="PRO_5043609958" evidence="1">
    <location>
        <begin position="26"/>
        <end position="226"/>
    </location>
</feature>
<protein>
    <submittedName>
        <fullName evidence="2">Uncharacterized protein</fullName>
    </submittedName>
</protein>